<evidence type="ECO:0000313" key="4">
    <source>
        <dbReference type="EMBL" id="WUO45750.1"/>
    </source>
</evidence>
<organism evidence="4 5">
    <name type="scientific">Streptomyces goshikiensis</name>
    <dbReference type="NCBI Taxonomy" id="1942"/>
    <lineage>
        <taxon>Bacteria</taxon>
        <taxon>Bacillati</taxon>
        <taxon>Actinomycetota</taxon>
        <taxon>Actinomycetes</taxon>
        <taxon>Kitasatosporales</taxon>
        <taxon>Streptomycetaceae</taxon>
        <taxon>Streptomyces</taxon>
    </lineage>
</organism>
<dbReference type="PANTHER" id="PTHR33133:SF1">
    <property type="entry name" value="EXPRESSED PROTEIN-RELATED"/>
    <property type="match status" value="1"/>
</dbReference>
<dbReference type="PANTHER" id="PTHR33133">
    <property type="entry name" value="OS08G0107100 PROTEIN-RELATED"/>
    <property type="match status" value="1"/>
</dbReference>
<keyword evidence="2" id="KW-0472">Membrane</keyword>
<feature type="transmembrane region" description="Helical" evidence="2">
    <location>
        <begin position="167"/>
        <end position="196"/>
    </location>
</feature>
<feature type="transmembrane region" description="Helical" evidence="2">
    <location>
        <begin position="113"/>
        <end position="146"/>
    </location>
</feature>
<evidence type="ECO:0000256" key="1">
    <source>
        <dbReference type="SAM" id="MobiDB-lite"/>
    </source>
</evidence>
<dbReference type="EMBL" id="CP108057">
    <property type="protein sequence ID" value="WUO45750.1"/>
    <property type="molecule type" value="Genomic_DNA"/>
</dbReference>
<dbReference type="InterPro" id="IPR057169">
    <property type="entry name" value="DUF7847"/>
</dbReference>
<evidence type="ECO:0000256" key="2">
    <source>
        <dbReference type="SAM" id="Phobius"/>
    </source>
</evidence>
<reference evidence="4" key="1">
    <citation type="submission" date="2022-10" db="EMBL/GenBank/DDBJ databases">
        <title>The complete genomes of actinobacterial strains from the NBC collection.</title>
        <authorList>
            <person name="Joergensen T.S."/>
            <person name="Alvarez Arevalo M."/>
            <person name="Sterndorff E.B."/>
            <person name="Faurdal D."/>
            <person name="Vuksanovic O."/>
            <person name="Mourched A.-S."/>
            <person name="Charusanti P."/>
            <person name="Shaw S."/>
            <person name="Blin K."/>
            <person name="Weber T."/>
        </authorList>
    </citation>
    <scope>NUCLEOTIDE SEQUENCE</scope>
    <source>
        <strain evidence="4">NBC_00283</strain>
    </source>
</reference>
<feature type="transmembrane region" description="Helical" evidence="2">
    <location>
        <begin position="260"/>
        <end position="281"/>
    </location>
</feature>
<accession>A0ABZ1RGU2</accession>
<gene>
    <name evidence="4" type="ORF">OHU17_07820</name>
</gene>
<feature type="transmembrane region" description="Helical" evidence="2">
    <location>
        <begin position="66"/>
        <end position="93"/>
    </location>
</feature>
<proteinExistence type="predicted"/>
<keyword evidence="2" id="KW-1133">Transmembrane helix</keyword>
<feature type="region of interest" description="Disordered" evidence="1">
    <location>
        <begin position="1"/>
        <end position="29"/>
    </location>
</feature>
<dbReference type="Pfam" id="PF25231">
    <property type="entry name" value="DUF7847"/>
    <property type="match status" value="1"/>
</dbReference>
<name>A0ABZ1RGU2_9ACTN</name>
<keyword evidence="5" id="KW-1185">Reference proteome</keyword>
<protein>
    <recommendedName>
        <fullName evidence="3">DUF7847 domain-containing protein</fullName>
    </recommendedName>
</protein>
<evidence type="ECO:0000313" key="5">
    <source>
        <dbReference type="Proteomes" id="UP001432075"/>
    </source>
</evidence>
<sequence length="378" mass="39003">MTQNTGWGPAGGQGPGGPGAGWGGAPQWGAWQPQSPQPGVIPLRPLNLAEILSGTFATMRRHWKQLVGVMLAVLAIALPVMALAVVIAVASVFSHFEPVFDPPFGEDPTPEHVVPLLVAGGVLFVVLCVIGVLATSVMTSLCPAVLREAVMGRPTTFRTMWRAAFRRAPAVAGATLLSGLIAGAPMLAALVVWIPLLIATVSEHTAPLLINLLPMFLLTAAPLVVWLTVRFSLAPAAVVMEGARPVTALRRSVALVRGDWWRILGVTLAAGMVAGAVSWVIQLPFQIVGLMGMIPVMVGVENGSDATPAGLITSLGFAVAAMAVGGVAGQTFQIAFTQLSTGMLYVDQRIRREGLADAILAEVGAPAPAAAPTAPGAA</sequence>
<feature type="transmembrane region" description="Helical" evidence="2">
    <location>
        <begin position="216"/>
        <end position="239"/>
    </location>
</feature>
<evidence type="ECO:0000259" key="3">
    <source>
        <dbReference type="Pfam" id="PF25231"/>
    </source>
</evidence>
<feature type="compositionally biased region" description="Gly residues" evidence="1">
    <location>
        <begin position="8"/>
        <end position="26"/>
    </location>
</feature>
<feature type="domain" description="DUF7847" evidence="3">
    <location>
        <begin position="75"/>
        <end position="285"/>
    </location>
</feature>
<dbReference type="RefSeq" id="WP_328775589.1">
    <property type="nucleotide sequence ID" value="NZ_CP108057.1"/>
</dbReference>
<keyword evidence="2" id="KW-0812">Transmembrane</keyword>
<dbReference type="Proteomes" id="UP001432075">
    <property type="component" value="Chromosome"/>
</dbReference>
<feature type="transmembrane region" description="Helical" evidence="2">
    <location>
        <begin position="309"/>
        <end position="329"/>
    </location>
</feature>